<evidence type="ECO:0000313" key="4">
    <source>
        <dbReference type="EMBL" id="MBC6464870.1"/>
    </source>
</evidence>
<sequence length="390" mass="41372">MTDDPQAWTTPGSGPPEGPSAPPVPAPPARRAAFDSSELLAGDIPLRPLGTSEVLDGAITNIRRNARAVLGVSLAVACVIQVLITVATYFFVGGAGDELTPSPLTESLGSQVLLGAAGLLLSAFGVLLLAGLLGPIMGRTLFGMPASLREAWSYTRPQLPRLVGASLAIMAITLLAMGLPIVPFVLLAAAGGPAAAGVLAGIIGFPVAIAMTLWLYVLFVLATPAVVMERRGVIDSMRRAHQLVQRRWWRTCGTLLVTALITVFMGFLALRLPFTIVQLTAFGPEPEGTALVLSLSVDTLGRIIAWTLMTPFDAGVIALYYIDQRMRREGLDLELQTRPGHEPPPEDFLELWRTSPLVPPPGRAARRRPPAPPQPTMPRPPVPHSGGDRA</sequence>
<feature type="transmembrane region" description="Helical" evidence="2">
    <location>
        <begin position="68"/>
        <end position="92"/>
    </location>
</feature>
<feature type="region of interest" description="Disordered" evidence="1">
    <location>
        <begin position="335"/>
        <end position="390"/>
    </location>
</feature>
<protein>
    <recommendedName>
        <fullName evidence="3">DUF7847 domain-containing protein</fullName>
    </recommendedName>
</protein>
<keyword evidence="2" id="KW-1133">Transmembrane helix</keyword>
<feature type="transmembrane region" description="Helical" evidence="2">
    <location>
        <begin position="248"/>
        <end position="270"/>
    </location>
</feature>
<evidence type="ECO:0000259" key="3">
    <source>
        <dbReference type="Pfam" id="PF25231"/>
    </source>
</evidence>
<dbReference type="PANTHER" id="PTHR33133">
    <property type="entry name" value="OS08G0107100 PROTEIN-RELATED"/>
    <property type="match status" value="1"/>
</dbReference>
<feature type="compositionally biased region" description="Pro residues" evidence="1">
    <location>
        <begin position="13"/>
        <end position="28"/>
    </location>
</feature>
<feature type="transmembrane region" description="Helical" evidence="2">
    <location>
        <begin position="194"/>
        <end position="227"/>
    </location>
</feature>
<gene>
    <name evidence="4" type="ORF">HKK74_05065</name>
</gene>
<dbReference type="Pfam" id="PF25231">
    <property type="entry name" value="DUF7847"/>
    <property type="match status" value="1"/>
</dbReference>
<evidence type="ECO:0000256" key="2">
    <source>
        <dbReference type="SAM" id="Phobius"/>
    </source>
</evidence>
<reference evidence="4 5" key="1">
    <citation type="submission" date="2020-06" db="EMBL/GenBank/DDBJ databases">
        <title>Actinomadura xiongansis sp. nov., isolated from soil of Baiyangdian.</title>
        <authorList>
            <person name="Zhang X."/>
        </authorList>
    </citation>
    <scope>NUCLEOTIDE SEQUENCE [LARGE SCALE GENOMIC DNA]</scope>
    <source>
        <strain evidence="4 5">HBUM206468</strain>
    </source>
</reference>
<keyword evidence="2" id="KW-0472">Membrane</keyword>
<keyword evidence="5" id="KW-1185">Reference proteome</keyword>
<accession>A0ABR7LJ42</accession>
<name>A0ABR7LJ42_9ACTN</name>
<proteinExistence type="predicted"/>
<feature type="compositionally biased region" description="Pro residues" evidence="1">
    <location>
        <begin position="370"/>
        <end position="383"/>
    </location>
</feature>
<dbReference type="PANTHER" id="PTHR33133:SF1">
    <property type="entry name" value="EXPRESSED PROTEIN-RELATED"/>
    <property type="match status" value="1"/>
</dbReference>
<dbReference type="EMBL" id="JABVEC010000002">
    <property type="protein sequence ID" value="MBC6464870.1"/>
    <property type="molecule type" value="Genomic_DNA"/>
</dbReference>
<dbReference type="RefSeq" id="WP_187241840.1">
    <property type="nucleotide sequence ID" value="NZ_BAAAOK010000008.1"/>
</dbReference>
<dbReference type="InterPro" id="IPR057169">
    <property type="entry name" value="DUF7847"/>
</dbReference>
<feature type="transmembrane region" description="Helical" evidence="2">
    <location>
        <begin position="112"/>
        <end position="138"/>
    </location>
</feature>
<comment type="caution">
    <text evidence="4">The sequence shown here is derived from an EMBL/GenBank/DDBJ whole genome shotgun (WGS) entry which is preliminary data.</text>
</comment>
<feature type="transmembrane region" description="Helical" evidence="2">
    <location>
        <begin position="303"/>
        <end position="322"/>
    </location>
</feature>
<feature type="domain" description="DUF7847" evidence="3">
    <location>
        <begin position="54"/>
        <end position="321"/>
    </location>
</feature>
<evidence type="ECO:0000256" key="1">
    <source>
        <dbReference type="SAM" id="MobiDB-lite"/>
    </source>
</evidence>
<feature type="region of interest" description="Disordered" evidence="1">
    <location>
        <begin position="1"/>
        <end position="29"/>
    </location>
</feature>
<feature type="transmembrane region" description="Helical" evidence="2">
    <location>
        <begin position="159"/>
        <end position="182"/>
    </location>
</feature>
<organism evidence="4 5">
    <name type="scientific">Actinomadura alba</name>
    <dbReference type="NCBI Taxonomy" id="406431"/>
    <lineage>
        <taxon>Bacteria</taxon>
        <taxon>Bacillati</taxon>
        <taxon>Actinomycetota</taxon>
        <taxon>Actinomycetes</taxon>
        <taxon>Streptosporangiales</taxon>
        <taxon>Thermomonosporaceae</taxon>
        <taxon>Actinomadura</taxon>
    </lineage>
</organism>
<keyword evidence="2" id="KW-0812">Transmembrane</keyword>
<dbReference type="Proteomes" id="UP000805614">
    <property type="component" value="Unassembled WGS sequence"/>
</dbReference>
<evidence type="ECO:0000313" key="5">
    <source>
        <dbReference type="Proteomes" id="UP000805614"/>
    </source>
</evidence>